<organism evidence="3 4">
    <name type="scientific">Octopus sinensis</name>
    <name type="common">East Asian common octopus</name>
    <dbReference type="NCBI Taxonomy" id="2607531"/>
    <lineage>
        <taxon>Eukaryota</taxon>
        <taxon>Metazoa</taxon>
        <taxon>Spiralia</taxon>
        <taxon>Lophotrochozoa</taxon>
        <taxon>Mollusca</taxon>
        <taxon>Cephalopoda</taxon>
        <taxon>Coleoidea</taxon>
        <taxon>Octopodiformes</taxon>
        <taxon>Octopoda</taxon>
        <taxon>Incirrata</taxon>
        <taxon>Octopodidae</taxon>
        <taxon>Octopus</taxon>
    </lineage>
</organism>
<dbReference type="AlphaFoldDB" id="A0A6P7TYW8"/>
<dbReference type="GO" id="GO:0005634">
    <property type="term" value="C:nucleus"/>
    <property type="evidence" value="ECO:0007669"/>
    <property type="project" value="TreeGrafter"/>
</dbReference>
<dbReference type="Proteomes" id="UP000515154">
    <property type="component" value="Unplaced"/>
</dbReference>
<dbReference type="InterPro" id="IPR050863">
    <property type="entry name" value="CenT-Element_Derived"/>
</dbReference>
<dbReference type="GO" id="GO:0003677">
    <property type="term" value="F:DNA binding"/>
    <property type="evidence" value="ECO:0007669"/>
    <property type="project" value="UniProtKB-KW"/>
</dbReference>
<dbReference type="KEGG" id="osn:115227142"/>
<dbReference type="InterPro" id="IPR006600">
    <property type="entry name" value="HTH_CenpB_DNA-bd_dom"/>
</dbReference>
<proteinExistence type="predicted"/>
<evidence type="ECO:0000313" key="4">
    <source>
        <dbReference type="RefSeq" id="XP_029653916.1"/>
    </source>
</evidence>
<dbReference type="InterPro" id="IPR009057">
    <property type="entry name" value="Homeodomain-like_sf"/>
</dbReference>
<gene>
    <name evidence="4" type="primary">LOC115227142</name>
</gene>
<reference evidence="4" key="1">
    <citation type="submission" date="2025-08" db="UniProtKB">
        <authorList>
            <consortium name="RefSeq"/>
        </authorList>
    </citation>
    <scope>IDENTIFICATION</scope>
</reference>
<protein>
    <submittedName>
        <fullName evidence="4">Tigger transposable element-derived protein 4-like</fullName>
    </submittedName>
</protein>
<dbReference type="SUPFAM" id="SSF46689">
    <property type="entry name" value="Homeodomain-like"/>
    <property type="match status" value="1"/>
</dbReference>
<keyword evidence="3" id="KW-1185">Reference proteome</keyword>
<feature type="domain" description="HTH CENPB-type" evidence="2">
    <location>
        <begin position="1"/>
        <end position="42"/>
    </location>
</feature>
<accession>A0A6P7TYW8</accession>
<dbReference type="RefSeq" id="XP_029653916.1">
    <property type="nucleotide sequence ID" value="XM_029798056.1"/>
</dbReference>
<dbReference type="Gene3D" id="1.10.10.60">
    <property type="entry name" value="Homeodomain-like"/>
    <property type="match status" value="1"/>
</dbReference>
<sequence length="116" mass="13499">MDDNSILLKAKKVADLHGITDFKASNGWLSKLKKRNNIKLRTFHGESYMTNVNFEEEINSFISVIFTKLQEYEPANIYNADETGIFYKNIPSKSVCQKNRPGQQMLKDRFIVFLIF</sequence>
<dbReference type="PANTHER" id="PTHR19303:SF73">
    <property type="entry name" value="PROTEIN PDC2"/>
    <property type="match status" value="1"/>
</dbReference>
<name>A0A6P7TYW8_9MOLL</name>
<dbReference type="PROSITE" id="PS51253">
    <property type="entry name" value="HTH_CENPB"/>
    <property type="match status" value="1"/>
</dbReference>
<dbReference type="Pfam" id="PF03221">
    <property type="entry name" value="HTH_Tnp_Tc5"/>
    <property type="match status" value="1"/>
</dbReference>
<evidence type="ECO:0000259" key="2">
    <source>
        <dbReference type="PROSITE" id="PS51253"/>
    </source>
</evidence>
<evidence type="ECO:0000313" key="3">
    <source>
        <dbReference type="Proteomes" id="UP000515154"/>
    </source>
</evidence>
<evidence type="ECO:0000256" key="1">
    <source>
        <dbReference type="ARBA" id="ARBA00023125"/>
    </source>
</evidence>
<keyword evidence="1" id="KW-0238">DNA-binding</keyword>
<dbReference type="PANTHER" id="PTHR19303">
    <property type="entry name" value="TRANSPOSON"/>
    <property type="match status" value="1"/>
</dbReference>